<reference evidence="5 6" key="1">
    <citation type="submission" date="2019-09" db="EMBL/GenBank/DDBJ databases">
        <title>Salinarimonas rosea gen. nov., sp. nov., a new member of the a-2 subgroup of the Proteobacteria.</title>
        <authorList>
            <person name="Liu J."/>
        </authorList>
    </citation>
    <scope>NUCLEOTIDE SEQUENCE [LARGE SCALE GENOMIC DNA]</scope>
    <source>
        <strain evidence="5 6">BN140002</strain>
    </source>
</reference>
<dbReference type="Gene3D" id="3.90.79.10">
    <property type="entry name" value="Nucleoside Triphosphate Pyrophosphohydrolase"/>
    <property type="match status" value="1"/>
</dbReference>
<comment type="cofactor">
    <cofactor evidence="1">
        <name>Mg(2+)</name>
        <dbReference type="ChEBI" id="CHEBI:18420"/>
    </cofactor>
</comment>
<dbReference type="PANTHER" id="PTHR43046">
    <property type="entry name" value="GDP-MANNOSE MANNOSYL HYDROLASE"/>
    <property type="match status" value="1"/>
</dbReference>
<evidence type="ECO:0000313" key="6">
    <source>
        <dbReference type="Proteomes" id="UP000323142"/>
    </source>
</evidence>
<evidence type="ECO:0000256" key="1">
    <source>
        <dbReference type="ARBA" id="ARBA00001946"/>
    </source>
</evidence>
<keyword evidence="6" id="KW-1185">Reference proteome</keyword>
<accession>A0A5B2VCA8</accession>
<feature type="domain" description="Nudix hydrolase" evidence="4">
    <location>
        <begin position="6"/>
        <end position="152"/>
    </location>
</feature>
<evidence type="ECO:0000256" key="2">
    <source>
        <dbReference type="ARBA" id="ARBA00022801"/>
    </source>
</evidence>
<dbReference type="RefSeq" id="WP_149817627.1">
    <property type="nucleotide sequence ID" value="NZ_VUOA01000020.1"/>
</dbReference>
<dbReference type="PROSITE" id="PS51462">
    <property type="entry name" value="NUDIX"/>
    <property type="match status" value="1"/>
</dbReference>
<dbReference type="AlphaFoldDB" id="A0A5B2VCA8"/>
<dbReference type="GO" id="GO:0016787">
    <property type="term" value="F:hydrolase activity"/>
    <property type="evidence" value="ECO:0007669"/>
    <property type="project" value="UniProtKB-KW"/>
</dbReference>
<keyword evidence="2 3" id="KW-0378">Hydrolase</keyword>
<dbReference type="CDD" id="cd04685">
    <property type="entry name" value="NUDIX_Hydrolase"/>
    <property type="match status" value="1"/>
</dbReference>
<sequence>MTPELPPRDIARALIMDAENRVLLIAYETARDIDPARPGMRQLWLLPGGGFEPGESAEDALRRELAEEVGLRDVEPGRVVAVREGPFTLFRNHYFGRERYFLVRANPADIDTSRLAETESNPVLDTRWFTLQALQMSDLAIEPRGLLEVMTLIIHRKLGPEPVDLSNPPQSMQGAV</sequence>
<comment type="caution">
    <text evidence="5">The sequence shown here is derived from an EMBL/GenBank/DDBJ whole genome shotgun (WGS) entry which is preliminary data.</text>
</comment>
<proteinExistence type="inferred from homology"/>
<organism evidence="5 6">
    <name type="scientific">Salinarimonas soli</name>
    <dbReference type="NCBI Taxonomy" id="1638099"/>
    <lineage>
        <taxon>Bacteria</taxon>
        <taxon>Pseudomonadati</taxon>
        <taxon>Pseudomonadota</taxon>
        <taxon>Alphaproteobacteria</taxon>
        <taxon>Hyphomicrobiales</taxon>
        <taxon>Salinarimonadaceae</taxon>
        <taxon>Salinarimonas</taxon>
    </lineage>
</organism>
<dbReference type="PRINTS" id="PR00502">
    <property type="entry name" value="NUDIXFAMILY"/>
</dbReference>
<name>A0A5B2VCA8_9HYPH</name>
<dbReference type="EMBL" id="VUOA01000020">
    <property type="protein sequence ID" value="KAA2237093.1"/>
    <property type="molecule type" value="Genomic_DNA"/>
</dbReference>
<dbReference type="InterPro" id="IPR000086">
    <property type="entry name" value="NUDIX_hydrolase_dom"/>
</dbReference>
<comment type="similarity">
    <text evidence="3">Belongs to the Nudix hydrolase family.</text>
</comment>
<dbReference type="Pfam" id="PF00293">
    <property type="entry name" value="NUDIX"/>
    <property type="match status" value="1"/>
</dbReference>
<protein>
    <submittedName>
        <fullName evidence="5">NUDIX domain-containing protein</fullName>
    </submittedName>
</protein>
<dbReference type="InterPro" id="IPR020084">
    <property type="entry name" value="NUDIX_hydrolase_CS"/>
</dbReference>
<dbReference type="PROSITE" id="PS00893">
    <property type="entry name" value="NUDIX_BOX"/>
    <property type="match status" value="1"/>
</dbReference>
<evidence type="ECO:0000256" key="3">
    <source>
        <dbReference type="RuleBase" id="RU003476"/>
    </source>
</evidence>
<gene>
    <name evidence="5" type="ORF">F0L46_11565</name>
</gene>
<evidence type="ECO:0000259" key="4">
    <source>
        <dbReference type="PROSITE" id="PS51462"/>
    </source>
</evidence>
<dbReference type="InterPro" id="IPR020476">
    <property type="entry name" value="Nudix_hydrolase"/>
</dbReference>
<dbReference type="Proteomes" id="UP000323142">
    <property type="component" value="Unassembled WGS sequence"/>
</dbReference>
<dbReference type="InterPro" id="IPR015797">
    <property type="entry name" value="NUDIX_hydrolase-like_dom_sf"/>
</dbReference>
<dbReference type="SUPFAM" id="SSF55811">
    <property type="entry name" value="Nudix"/>
    <property type="match status" value="1"/>
</dbReference>
<evidence type="ECO:0000313" key="5">
    <source>
        <dbReference type="EMBL" id="KAA2237093.1"/>
    </source>
</evidence>
<dbReference type="PANTHER" id="PTHR43046:SF14">
    <property type="entry name" value="MUTT_NUDIX FAMILY PROTEIN"/>
    <property type="match status" value="1"/>
</dbReference>
<dbReference type="OrthoDB" id="9761969at2"/>
<reference evidence="5 6" key="2">
    <citation type="submission" date="2019-09" db="EMBL/GenBank/DDBJ databases">
        <authorList>
            <person name="Jin C."/>
        </authorList>
    </citation>
    <scope>NUCLEOTIDE SEQUENCE [LARGE SCALE GENOMIC DNA]</scope>
    <source>
        <strain evidence="5 6">BN140002</strain>
    </source>
</reference>